<feature type="compositionally biased region" description="Basic residues" evidence="1">
    <location>
        <begin position="96"/>
        <end position="109"/>
    </location>
</feature>
<reference evidence="3" key="1">
    <citation type="submission" date="2013-05" db="EMBL/GenBank/DDBJ databases">
        <title>The Genome sequence of Mucor circinelloides f. circinelloides 1006PhL.</title>
        <authorList>
            <consortium name="The Broad Institute Genomics Platform"/>
            <person name="Cuomo C."/>
            <person name="Earl A."/>
            <person name="Findley K."/>
            <person name="Lee S.C."/>
            <person name="Walker B."/>
            <person name="Young S."/>
            <person name="Zeng Q."/>
            <person name="Gargeya S."/>
            <person name="Fitzgerald M."/>
            <person name="Haas B."/>
            <person name="Abouelleil A."/>
            <person name="Allen A.W."/>
            <person name="Alvarado L."/>
            <person name="Arachchi H.M."/>
            <person name="Berlin A.M."/>
            <person name="Chapman S.B."/>
            <person name="Gainer-Dewar J."/>
            <person name="Goldberg J."/>
            <person name="Griggs A."/>
            <person name="Gujja S."/>
            <person name="Hansen M."/>
            <person name="Howarth C."/>
            <person name="Imamovic A."/>
            <person name="Ireland A."/>
            <person name="Larimer J."/>
            <person name="McCowan C."/>
            <person name="Murphy C."/>
            <person name="Pearson M."/>
            <person name="Poon T.W."/>
            <person name="Priest M."/>
            <person name="Roberts A."/>
            <person name="Saif S."/>
            <person name="Shea T."/>
            <person name="Sisk P."/>
            <person name="Sykes S."/>
            <person name="Wortman J."/>
            <person name="Nusbaum C."/>
            <person name="Birren B."/>
        </authorList>
    </citation>
    <scope>NUCLEOTIDE SEQUENCE [LARGE SCALE GENOMIC DNA]</scope>
    <source>
        <strain evidence="3">1006PhL</strain>
    </source>
</reference>
<evidence type="ECO:0000256" key="1">
    <source>
        <dbReference type="SAM" id="MobiDB-lite"/>
    </source>
</evidence>
<name>S2KE88_MUCC1</name>
<dbReference type="STRING" id="1220926.S2KE88"/>
<proteinExistence type="predicted"/>
<accession>S2KE88</accession>
<feature type="region of interest" description="Disordered" evidence="1">
    <location>
        <begin position="192"/>
        <end position="214"/>
    </location>
</feature>
<protein>
    <submittedName>
        <fullName evidence="2">Uncharacterized protein</fullName>
    </submittedName>
</protein>
<dbReference type="EMBL" id="KE123917">
    <property type="protein sequence ID" value="EPB90680.1"/>
    <property type="molecule type" value="Genomic_DNA"/>
</dbReference>
<feature type="compositionally biased region" description="Polar residues" evidence="1">
    <location>
        <begin position="113"/>
        <end position="123"/>
    </location>
</feature>
<dbReference type="OrthoDB" id="5599552at2759"/>
<feature type="compositionally biased region" description="Low complexity" evidence="1">
    <location>
        <begin position="201"/>
        <end position="214"/>
    </location>
</feature>
<keyword evidence="3" id="KW-1185">Reference proteome</keyword>
<feature type="region of interest" description="Disordered" evidence="1">
    <location>
        <begin position="1"/>
        <end position="180"/>
    </location>
</feature>
<dbReference type="AlphaFoldDB" id="S2KE88"/>
<dbReference type="VEuPathDB" id="FungiDB:HMPREF1544_02424"/>
<evidence type="ECO:0000313" key="2">
    <source>
        <dbReference type="EMBL" id="EPB90680.1"/>
    </source>
</evidence>
<feature type="compositionally biased region" description="Basic and acidic residues" evidence="1">
    <location>
        <begin position="85"/>
        <end position="95"/>
    </location>
</feature>
<sequence>MLSPYTNASSTIYPPQNRSPWPSLLDYDHLQQRRRSSMNSSMTSNSDSRRSSYHHLQHIDHRPSVPYSPPHQSYDHHRPNNNGRGPEHAYYDHSRQHLHPHHPHPHPHHQQQNYAYYSHNNPHNYHRDSMIPSPPPQSSLFKSETSRRLSLDDTLPLRRQSADPRYDSTHQQQQLSGPRRLSLQQYYARLANQAPPPPPLATSSTTPTHTSSPLNEEIIHLPPLRSVVPQTAASPQYKRPSQEGIVEVDAAVAMMQLASRRQLQQQQEKGRYSA</sequence>
<evidence type="ECO:0000313" key="3">
    <source>
        <dbReference type="Proteomes" id="UP000014254"/>
    </source>
</evidence>
<gene>
    <name evidence="2" type="ORF">HMPREF1544_02424</name>
</gene>
<feature type="compositionally biased region" description="Polar residues" evidence="1">
    <location>
        <begin position="1"/>
        <end position="20"/>
    </location>
</feature>
<organism evidence="2 3">
    <name type="scientific">Mucor circinelloides f. circinelloides (strain 1006PhL)</name>
    <name type="common">Mucormycosis agent</name>
    <name type="synonym">Calyptromyces circinelloides</name>
    <dbReference type="NCBI Taxonomy" id="1220926"/>
    <lineage>
        <taxon>Eukaryota</taxon>
        <taxon>Fungi</taxon>
        <taxon>Fungi incertae sedis</taxon>
        <taxon>Mucoromycota</taxon>
        <taxon>Mucoromycotina</taxon>
        <taxon>Mucoromycetes</taxon>
        <taxon>Mucorales</taxon>
        <taxon>Mucorineae</taxon>
        <taxon>Mucoraceae</taxon>
        <taxon>Mucor</taxon>
    </lineage>
</organism>
<dbReference type="Proteomes" id="UP000014254">
    <property type="component" value="Unassembled WGS sequence"/>
</dbReference>
<dbReference type="InParanoid" id="S2KE88"/>
<feature type="compositionally biased region" description="Low complexity" evidence="1">
    <location>
        <begin position="37"/>
        <end position="46"/>
    </location>
</feature>